<protein>
    <submittedName>
        <fullName evidence="4">PepSY domain-containing protein</fullName>
    </submittedName>
</protein>
<evidence type="ECO:0000259" key="3">
    <source>
        <dbReference type="Pfam" id="PF03413"/>
    </source>
</evidence>
<gene>
    <name evidence="4" type="ORF">QNN03_27280</name>
</gene>
<dbReference type="Proteomes" id="UP001241926">
    <property type="component" value="Unassembled WGS sequence"/>
</dbReference>
<proteinExistence type="predicted"/>
<sequence length="200" mass="20833">MKRNIVIATVAAAALIGGGAFAASASGDDDSAPVRGKTNVQTVADDRDDFRDDDRDDDSRDDTPRTATAEVTAADAVAAALKHTSGTAVSVDLEDDGADRWEVEVVKSDGTEYTVRVAADTADVLGAQRDDDSDGRDELAALRGTTVTAEEAARAGAAKGTVVEVDLDDDGPAVWSVETTQGEWTVDAKTSTVTQERDDD</sequence>
<dbReference type="RefSeq" id="WP_285435657.1">
    <property type="nucleotide sequence ID" value="NZ_JASJUS010000030.1"/>
</dbReference>
<feature type="region of interest" description="Disordered" evidence="1">
    <location>
        <begin position="22"/>
        <end position="71"/>
    </location>
</feature>
<reference evidence="4 5" key="1">
    <citation type="submission" date="2023-05" db="EMBL/GenBank/DDBJ databases">
        <title>Streptomyces fuscus sp. nov., a brown-black pigment producing actinomyces isolated from dry sand of Sea duck farm.</title>
        <authorList>
            <person name="Xie J."/>
            <person name="Shen N."/>
        </authorList>
    </citation>
    <scope>NUCLEOTIDE SEQUENCE [LARGE SCALE GENOMIC DNA]</scope>
    <source>
        <strain evidence="4 5">GXMU-J15</strain>
    </source>
</reference>
<name>A0ABT7J5W2_9ACTN</name>
<dbReference type="Gene3D" id="3.10.450.40">
    <property type="match status" value="2"/>
</dbReference>
<evidence type="ECO:0000256" key="2">
    <source>
        <dbReference type="SAM" id="SignalP"/>
    </source>
</evidence>
<feature type="signal peptide" evidence="2">
    <location>
        <begin position="1"/>
        <end position="22"/>
    </location>
</feature>
<dbReference type="InterPro" id="IPR025711">
    <property type="entry name" value="PepSY"/>
</dbReference>
<comment type="caution">
    <text evidence="4">The sequence shown here is derived from an EMBL/GenBank/DDBJ whole genome shotgun (WGS) entry which is preliminary data.</text>
</comment>
<dbReference type="Pfam" id="PF03413">
    <property type="entry name" value="PepSY"/>
    <property type="match status" value="2"/>
</dbReference>
<keyword evidence="2" id="KW-0732">Signal</keyword>
<feature type="domain" description="PepSY" evidence="3">
    <location>
        <begin position="71"/>
        <end position="126"/>
    </location>
</feature>
<organism evidence="4 5">
    <name type="scientific">Streptomyces fuscus</name>
    <dbReference type="NCBI Taxonomy" id="3048495"/>
    <lineage>
        <taxon>Bacteria</taxon>
        <taxon>Bacillati</taxon>
        <taxon>Actinomycetota</taxon>
        <taxon>Actinomycetes</taxon>
        <taxon>Kitasatosporales</taxon>
        <taxon>Streptomycetaceae</taxon>
        <taxon>Streptomyces</taxon>
    </lineage>
</organism>
<accession>A0ABT7J5W2</accession>
<evidence type="ECO:0000256" key="1">
    <source>
        <dbReference type="SAM" id="MobiDB-lite"/>
    </source>
</evidence>
<evidence type="ECO:0000313" key="5">
    <source>
        <dbReference type="Proteomes" id="UP001241926"/>
    </source>
</evidence>
<evidence type="ECO:0000313" key="4">
    <source>
        <dbReference type="EMBL" id="MDL2080150.1"/>
    </source>
</evidence>
<feature type="domain" description="PepSY" evidence="3">
    <location>
        <begin position="149"/>
        <end position="190"/>
    </location>
</feature>
<feature type="chain" id="PRO_5047256558" evidence="2">
    <location>
        <begin position="23"/>
        <end position="200"/>
    </location>
</feature>
<keyword evidence="5" id="KW-1185">Reference proteome</keyword>
<dbReference type="EMBL" id="JASJUS010000030">
    <property type="protein sequence ID" value="MDL2080150.1"/>
    <property type="molecule type" value="Genomic_DNA"/>
</dbReference>
<feature type="compositionally biased region" description="Basic and acidic residues" evidence="1">
    <location>
        <begin position="44"/>
        <end position="64"/>
    </location>
</feature>